<dbReference type="Proteomes" id="UP000203996">
    <property type="component" value="Segment"/>
</dbReference>
<dbReference type="PANTHER" id="PTHR48043:SF145">
    <property type="entry name" value="FI06409P-RELATED"/>
    <property type="match status" value="1"/>
</dbReference>
<sequence>MVLLQIFTVIIVIYNVNAANILAVFPTPSYSHHIVYRVYVNALAADKCHDVTVIKPQLLKYVTPPQLSSYCGSIVEIDADMSTQQFKKLVSKSAAFRKRGVVSDTDTVTAANYRGLIEMFKDQFDNVNVRNLIGNRSQTFDLVVVEAFADYALVFGHLYAPAPVIQIAPGYGLAENFDTVGAVARHPVHHPNIWRSNFELSHANIMTEVRLYKEFKTLAGYMNTMLKSQFGPATPTIQELRNNVQLLLLNLHPVFDNNRPVPPSVQYLGGGMHLINCPVPKLNNAIEMYMNSAKNGVIYVSFGSSIDTKTFADEFLHMLIDTFKALHDYIILWKIDEAAVKNVTLPANVMTQNWFNQRGVLNHGNVVAFITQGGLQSSDEAVQAGVPMVCLPMMGDQFYHAHKLAQFGVACTLDTVRVTTAELLAAVRKVVSLNVSHYRENIKKLHDIIERDKAAFPPLDKALKFTERLIHYRHDIGRRQLYTLKTTAANLPYSNYYMYKTVFSIVMNHIYNNNNNN</sequence>
<keyword evidence="9" id="KW-1185">Reference proteome</keyword>
<dbReference type="EMBL" id="KU565883">
    <property type="protein sequence ID" value="ANF29771.1"/>
    <property type="molecule type" value="Genomic_DNA"/>
</dbReference>
<dbReference type="KEGG" id="vg:27924347"/>
<dbReference type="OrthoDB" id="5462at10239"/>
<name>A0A172WZI7_9ABAC</name>
<evidence type="ECO:0000256" key="6">
    <source>
        <dbReference type="PIRNR" id="PIRNR000476"/>
    </source>
</evidence>
<dbReference type="FunFam" id="3.40.50.2000:FF:000021">
    <property type="entry name" value="UDP-glucuronosyltransferase"/>
    <property type="match status" value="1"/>
</dbReference>
<reference evidence="8 9" key="1">
    <citation type="journal article" date="2016" name="PLoS ONE">
        <title>Genome Sequencing and Analysis of Catopsilia pomona nucleopolyhedrovirus: A Distinct Species in Group I Alphabaculovirus.</title>
        <authorList>
            <person name="Wang J."/>
            <person name="Zhu Z."/>
            <person name="Zhang L."/>
            <person name="Hou D."/>
            <person name="Wang M."/>
            <person name="Arif B."/>
            <person name="Kou Z."/>
            <person name="Wang H."/>
            <person name="Deng F."/>
            <person name="Hu Z."/>
        </authorList>
    </citation>
    <scope>NUCLEOTIDE SEQUENCE [LARGE SCALE GENOMIC DNA]</scope>
    <source>
        <strain evidence="8">416</strain>
    </source>
</reference>
<dbReference type="PROSITE" id="PS00375">
    <property type="entry name" value="UDPGT"/>
    <property type="match status" value="1"/>
</dbReference>
<dbReference type="CDD" id="cd03784">
    <property type="entry name" value="GT1_Gtf-like"/>
    <property type="match status" value="1"/>
</dbReference>
<proteinExistence type="inferred from homology"/>
<organism evidence="8 9">
    <name type="scientific">Catopsilia pomona nucleopolyhedrovirus</name>
    <dbReference type="NCBI Taxonomy" id="1850906"/>
    <lineage>
        <taxon>Viruses</taxon>
        <taxon>Viruses incertae sedis</taxon>
        <taxon>Naldaviricetes</taxon>
        <taxon>Lefavirales</taxon>
        <taxon>Baculoviridae</taxon>
        <taxon>Alphabaculovirus</taxon>
        <taxon>Alphabaculovirus capomonae</taxon>
    </lineage>
</organism>
<dbReference type="RefSeq" id="YP_009255380.1">
    <property type="nucleotide sequence ID" value="NC_030240.1"/>
</dbReference>
<evidence type="ECO:0000313" key="8">
    <source>
        <dbReference type="EMBL" id="ANF29771.1"/>
    </source>
</evidence>
<dbReference type="PANTHER" id="PTHR48043">
    <property type="entry name" value="EG:EG0003.4 PROTEIN-RELATED"/>
    <property type="match status" value="1"/>
</dbReference>
<accession>A0A172WZI7</accession>
<dbReference type="GeneID" id="27924347"/>
<evidence type="ECO:0000256" key="2">
    <source>
        <dbReference type="ARBA" id="ARBA00013904"/>
    </source>
</evidence>
<dbReference type="PIRSF" id="PIRSF000476">
    <property type="entry name" value="Ecdystd_UDP_glucosyltfrase"/>
    <property type="match status" value="1"/>
</dbReference>
<evidence type="ECO:0000256" key="7">
    <source>
        <dbReference type="RuleBase" id="RU003718"/>
    </source>
</evidence>
<dbReference type="InterPro" id="IPR035595">
    <property type="entry name" value="UDP_glycos_trans_CS"/>
</dbReference>
<comment type="function">
    <text evidence="6">Catalyzes the transfer of glucose from UDP-glucose to ecdysteroids which are insect molting hormones.</text>
</comment>
<evidence type="ECO:0000256" key="3">
    <source>
        <dbReference type="ARBA" id="ARBA00022676"/>
    </source>
</evidence>
<dbReference type="Pfam" id="PF00201">
    <property type="entry name" value="UDPGT"/>
    <property type="match status" value="1"/>
</dbReference>
<keyword evidence="4 6" id="KW-0808">Transferase</keyword>
<dbReference type="GO" id="GO:0008194">
    <property type="term" value="F:UDP-glycosyltransferase activity"/>
    <property type="evidence" value="ECO:0007669"/>
    <property type="project" value="InterPro"/>
</dbReference>
<dbReference type="InterPro" id="IPR050271">
    <property type="entry name" value="UDP-glycosyltransferase"/>
</dbReference>
<protein>
    <recommendedName>
        <fullName evidence="2 6">Ecdysteroid UDP-glucosyltransferase</fullName>
        <ecNumber evidence="6">2.4.1.-</ecNumber>
    </recommendedName>
</protein>
<dbReference type="Gene3D" id="3.40.50.2000">
    <property type="entry name" value="Glycogen Phosphorylase B"/>
    <property type="match status" value="1"/>
</dbReference>
<gene>
    <name evidence="8" type="primary">egt</name>
    <name evidence="8" type="ORF">CapoNPV_123</name>
</gene>
<evidence type="ECO:0000313" key="9">
    <source>
        <dbReference type="Proteomes" id="UP000203996"/>
    </source>
</evidence>
<dbReference type="InterPro" id="IPR002213">
    <property type="entry name" value="UDP_glucos_trans"/>
</dbReference>
<evidence type="ECO:0000256" key="1">
    <source>
        <dbReference type="ARBA" id="ARBA00009995"/>
    </source>
</evidence>
<dbReference type="SUPFAM" id="SSF53756">
    <property type="entry name" value="UDP-Glycosyltransferase/glycogen phosphorylase"/>
    <property type="match status" value="1"/>
</dbReference>
<evidence type="ECO:0000256" key="4">
    <source>
        <dbReference type="ARBA" id="ARBA00022679"/>
    </source>
</evidence>
<evidence type="ECO:0000256" key="5">
    <source>
        <dbReference type="ARBA" id="ARBA00022729"/>
    </source>
</evidence>
<dbReference type="EC" id="2.4.1.-" evidence="6"/>
<keyword evidence="5" id="KW-0732">Signal</keyword>
<dbReference type="InterPro" id="IPR016224">
    <property type="entry name" value="Ecdysteroid_UDP-Glc_Trfase"/>
</dbReference>
<keyword evidence="3 6" id="KW-0328">Glycosyltransferase</keyword>
<comment type="similarity">
    <text evidence="1 6 7">Belongs to the UDP-glycosyltransferase family.</text>
</comment>